<dbReference type="OrthoDB" id="9814400at2"/>
<dbReference type="InterPro" id="IPR003812">
    <property type="entry name" value="Fido"/>
</dbReference>
<dbReference type="Pfam" id="PF02661">
    <property type="entry name" value="Fic"/>
    <property type="match status" value="1"/>
</dbReference>
<dbReference type="PIRSF" id="PIRSF038925">
    <property type="entry name" value="AMP-prot_trans"/>
    <property type="match status" value="1"/>
</dbReference>
<dbReference type="PANTHER" id="PTHR13504">
    <property type="entry name" value="FIDO DOMAIN-CONTAINING PROTEIN DDB_G0283145"/>
    <property type="match status" value="1"/>
</dbReference>
<dbReference type="Proteomes" id="UP000464318">
    <property type="component" value="Chromosome"/>
</dbReference>
<proteinExistence type="predicted"/>
<dbReference type="InterPro" id="IPR026287">
    <property type="entry name" value="SoFic-like"/>
</dbReference>
<dbReference type="SUPFAM" id="SSF140931">
    <property type="entry name" value="Fic-like"/>
    <property type="match status" value="1"/>
</dbReference>
<reference evidence="1 2" key="1">
    <citation type="submission" date="2018-04" db="EMBL/GenBank/DDBJ databases">
        <title>Characteristic and Complete Genome Sequencing of A Novel Member of Infective Endocarditis Causative Bacteria: Bergeyella cardium QL-PH.</title>
        <authorList>
            <person name="Pan H."/>
            <person name="Sun E."/>
            <person name="Zhang Y."/>
        </authorList>
    </citation>
    <scope>NUCLEOTIDE SEQUENCE [LARGE SCALE GENOMIC DNA]</scope>
    <source>
        <strain evidence="1 2">HPQL</strain>
    </source>
</reference>
<dbReference type="Pfam" id="PF13784">
    <property type="entry name" value="Fic_N"/>
    <property type="match status" value="1"/>
</dbReference>
<dbReference type="AlphaFoldDB" id="A0A6P1QU35"/>
<dbReference type="InterPro" id="IPR025758">
    <property type="entry name" value="Fic/DOC_N"/>
</dbReference>
<dbReference type="InterPro" id="IPR040198">
    <property type="entry name" value="Fido_containing"/>
</dbReference>
<dbReference type="KEGG" id="bcad:DBX24_07045"/>
<accession>A0A6P1QU35</accession>
<organism evidence="1 2">
    <name type="scientific">Bergeyella cardium</name>
    <dbReference type="NCBI Taxonomy" id="1585976"/>
    <lineage>
        <taxon>Bacteria</taxon>
        <taxon>Pseudomonadati</taxon>
        <taxon>Bacteroidota</taxon>
        <taxon>Flavobacteriia</taxon>
        <taxon>Flavobacteriales</taxon>
        <taxon>Weeksellaceae</taxon>
        <taxon>Bergeyella</taxon>
    </lineage>
</organism>
<dbReference type="PANTHER" id="PTHR13504:SF38">
    <property type="entry name" value="FIDO DOMAIN-CONTAINING PROTEIN"/>
    <property type="match status" value="1"/>
</dbReference>
<evidence type="ECO:0000313" key="1">
    <source>
        <dbReference type="EMBL" id="QHN65652.1"/>
    </source>
</evidence>
<dbReference type="PROSITE" id="PS51459">
    <property type="entry name" value="FIDO"/>
    <property type="match status" value="1"/>
</dbReference>
<gene>
    <name evidence="1" type="ORF">DBX24_07045</name>
</gene>
<dbReference type="InterPro" id="IPR036597">
    <property type="entry name" value="Fido-like_dom_sf"/>
</dbReference>
<dbReference type="Gene3D" id="1.10.3290.10">
    <property type="entry name" value="Fido-like domain"/>
    <property type="match status" value="1"/>
</dbReference>
<keyword evidence="2" id="KW-1185">Reference proteome</keyword>
<sequence>MQDFKAGKYINQGYYKSFQPELINRNWLLNDMEIISLLSKADIELGRLDMYSKYVNIDMFIQMHITKEAIQSSKIEGTQTNIEEAFLKKEEILIERRDDWEEVQNYISAMKEAVKLLHTFPFSSRLIKQTHKILLQGVRGEHKLPGEYRSSQNWIGGATLNDAVFIPPATSSLSDLMSDLEKFANDEFNQLPILIKTAIIHYQFETIHPFLDGNGRVGRLLITLYLVSCGILEQPILYLSDFFEKNRMLYYDNLMRVRTHNDLKQWLKFFLTGVIETSKKGIRTFDDILQLQKSTEDKIKILGTKSSYALKLLTYMYEKPVIDATTAAAVIEKTSVTAYKLIENLETLGILTEITRATRGKLYIFKDYIDLFQERSKGRDF</sequence>
<evidence type="ECO:0000313" key="2">
    <source>
        <dbReference type="Proteomes" id="UP000464318"/>
    </source>
</evidence>
<dbReference type="EMBL" id="CP029149">
    <property type="protein sequence ID" value="QHN65652.1"/>
    <property type="molecule type" value="Genomic_DNA"/>
</dbReference>
<name>A0A6P1QU35_9FLAO</name>
<protein>
    <submittedName>
        <fullName evidence="1">Fic family protein</fullName>
    </submittedName>
</protein>
<dbReference type="RefSeq" id="WP_160224401.1">
    <property type="nucleotide sequence ID" value="NZ_CP029149.1"/>
</dbReference>